<evidence type="ECO:0000313" key="2">
    <source>
        <dbReference type="Proteomes" id="UP001153714"/>
    </source>
</evidence>
<dbReference type="EMBL" id="OU893335">
    <property type="protein sequence ID" value="CAG9792241.1"/>
    <property type="molecule type" value="Genomic_DNA"/>
</dbReference>
<reference evidence="1" key="2">
    <citation type="submission" date="2022-10" db="EMBL/GenBank/DDBJ databases">
        <authorList>
            <consortium name="ENA_rothamsted_submissions"/>
            <consortium name="culmorum"/>
            <person name="King R."/>
        </authorList>
    </citation>
    <scope>NUCLEOTIDE SEQUENCE</scope>
</reference>
<evidence type="ECO:0000313" key="1">
    <source>
        <dbReference type="EMBL" id="CAG9792241.1"/>
    </source>
</evidence>
<keyword evidence="2" id="KW-1185">Reference proteome</keyword>
<dbReference type="OrthoDB" id="7420673at2759"/>
<dbReference type="Proteomes" id="UP001153714">
    <property type="component" value="Chromosome 4"/>
</dbReference>
<proteinExistence type="predicted"/>
<reference evidence="1" key="1">
    <citation type="submission" date="2021-12" db="EMBL/GenBank/DDBJ databases">
        <authorList>
            <person name="King R."/>
        </authorList>
    </citation>
    <scope>NUCLEOTIDE SEQUENCE</scope>
</reference>
<organism evidence="1 2">
    <name type="scientific">Diatraea saccharalis</name>
    <name type="common">sugarcane borer</name>
    <dbReference type="NCBI Taxonomy" id="40085"/>
    <lineage>
        <taxon>Eukaryota</taxon>
        <taxon>Metazoa</taxon>
        <taxon>Ecdysozoa</taxon>
        <taxon>Arthropoda</taxon>
        <taxon>Hexapoda</taxon>
        <taxon>Insecta</taxon>
        <taxon>Pterygota</taxon>
        <taxon>Neoptera</taxon>
        <taxon>Endopterygota</taxon>
        <taxon>Lepidoptera</taxon>
        <taxon>Glossata</taxon>
        <taxon>Ditrysia</taxon>
        <taxon>Pyraloidea</taxon>
        <taxon>Crambidae</taxon>
        <taxon>Crambinae</taxon>
        <taxon>Diatraea</taxon>
    </lineage>
</organism>
<protein>
    <submittedName>
        <fullName evidence="1">Uncharacterized protein</fullName>
    </submittedName>
</protein>
<accession>A0A9N9R9R4</accession>
<sequence length="103" mass="11328">MRSGAMSAGKYKVEYSPPPGYDLPRPVWKSLNRLRTQVGRSKDNRSRWGFTNTADLACRGGTTPQTTPHLICCPACPYTCTQEDLMTAADSAVKVAEFWAGDI</sequence>
<dbReference type="AlphaFoldDB" id="A0A9N9R9R4"/>
<name>A0A9N9R9R4_9NEOP</name>
<gene>
    <name evidence="1" type="ORF">DIATSA_LOCUS9791</name>
</gene>